<dbReference type="InterPro" id="IPR022254">
    <property type="entry name" value="DUF3775"/>
</dbReference>
<dbReference type="AlphaFoldDB" id="A0A1I6MWX6"/>
<evidence type="ECO:0000313" key="2">
    <source>
        <dbReference type="Proteomes" id="UP000198926"/>
    </source>
</evidence>
<dbReference type="RefSeq" id="WP_090209022.1">
    <property type="nucleotide sequence ID" value="NZ_FOZM01000002.1"/>
</dbReference>
<dbReference type="STRING" id="1123755.SAMN05444714_2531"/>
<dbReference type="Proteomes" id="UP000198926">
    <property type="component" value="Unassembled WGS sequence"/>
</dbReference>
<dbReference type="EMBL" id="FOZM01000002">
    <property type="protein sequence ID" value="SFS20223.1"/>
    <property type="molecule type" value="Genomic_DNA"/>
</dbReference>
<sequence>MLPISADKIAEVIILAREIDRAEREFYGFVEQLTEDEQYGLVAVFWIGRGSFDPEDLAEAVATAEREATTPTAEYLLGSPHLADHLEAGLEALGIDAGAEEDALYRPA</sequence>
<evidence type="ECO:0000313" key="1">
    <source>
        <dbReference type="EMBL" id="SFS20223.1"/>
    </source>
</evidence>
<evidence type="ECO:0008006" key="3">
    <source>
        <dbReference type="Google" id="ProtNLM"/>
    </source>
</evidence>
<keyword evidence="2" id="KW-1185">Reference proteome</keyword>
<gene>
    <name evidence="1" type="ORF">SAMN05444714_2531</name>
</gene>
<organism evidence="1 2">
    <name type="scientific">Yoonia litorea</name>
    <dbReference type="NCBI Taxonomy" id="1123755"/>
    <lineage>
        <taxon>Bacteria</taxon>
        <taxon>Pseudomonadati</taxon>
        <taxon>Pseudomonadota</taxon>
        <taxon>Alphaproteobacteria</taxon>
        <taxon>Rhodobacterales</taxon>
        <taxon>Paracoccaceae</taxon>
        <taxon>Yoonia</taxon>
    </lineage>
</organism>
<dbReference type="OrthoDB" id="5641374at2"/>
<reference evidence="1 2" key="1">
    <citation type="submission" date="2016-10" db="EMBL/GenBank/DDBJ databases">
        <authorList>
            <person name="de Groot N.N."/>
        </authorList>
    </citation>
    <scope>NUCLEOTIDE SEQUENCE [LARGE SCALE GENOMIC DNA]</scope>
    <source>
        <strain evidence="1 2">DSM 29433</strain>
    </source>
</reference>
<accession>A0A1I6MWX6</accession>
<name>A0A1I6MWX6_9RHOB</name>
<proteinExistence type="predicted"/>
<protein>
    <recommendedName>
        <fullName evidence="3">DUF3775 domain-containing protein</fullName>
    </recommendedName>
</protein>
<dbReference type="Pfam" id="PF12616">
    <property type="entry name" value="DUF3775"/>
    <property type="match status" value="1"/>
</dbReference>